<proteinExistence type="predicted"/>
<feature type="transmembrane region" description="Helical" evidence="1">
    <location>
        <begin position="96"/>
        <end position="124"/>
    </location>
</feature>
<evidence type="ECO:0000256" key="1">
    <source>
        <dbReference type="SAM" id="Phobius"/>
    </source>
</evidence>
<feature type="transmembrane region" description="Helical" evidence="1">
    <location>
        <begin position="7"/>
        <end position="32"/>
    </location>
</feature>
<dbReference type="EMBL" id="MK072383">
    <property type="protein sequence ID" value="AYV82585.1"/>
    <property type="molecule type" value="Genomic_DNA"/>
</dbReference>
<organism evidence="2">
    <name type="scientific">Hyperionvirus sp</name>
    <dbReference type="NCBI Taxonomy" id="2487770"/>
    <lineage>
        <taxon>Viruses</taxon>
        <taxon>Varidnaviria</taxon>
        <taxon>Bamfordvirae</taxon>
        <taxon>Nucleocytoviricota</taxon>
        <taxon>Megaviricetes</taxon>
        <taxon>Imitervirales</taxon>
        <taxon>Mimiviridae</taxon>
        <taxon>Klosneuvirinae</taxon>
    </lineage>
</organism>
<protein>
    <submittedName>
        <fullName evidence="2">Uncharacterized protein</fullName>
    </submittedName>
</protein>
<name>A0A3G5A5R2_9VIRU</name>
<accession>A0A3G5A5R2</accession>
<sequence>MGCFPIIFAFLVNLFLIGGQGYITYLCSVAVFENYYENPIGMSMEYNWTFTFLWNGVIGMNISLIVSGVYLVTAIGEKSERFQLNCDSMTEVVSNFSVFLQVIMIVAFLASTAGWIIFLIIAAYSNYASIDLYSAIIAFIITSIVVNLAQIFSIPSISASMLLNRFINFDDKENLLLEP</sequence>
<reference evidence="2" key="1">
    <citation type="submission" date="2018-10" db="EMBL/GenBank/DDBJ databases">
        <title>Hidden diversity of soil giant viruses.</title>
        <authorList>
            <person name="Schulz F."/>
            <person name="Alteio L."/>
            <person name="Goudeau D."/>
            <person name="Ryan E.M."/>
            <person name="Malmstrom R.R."/>
            <person name="Blanchard J."/>
            <person name="Woyke T."/>
        </authorList>
    </citation>
    <scope>NUCLEOTIDE SEQUENCE</scope>
    <source>
        <strain evidence="2">HYV1</strain>
    </source>
</reference>
<keyword evidence="1" id="KW-0472">Membrane</keyword>
<feature type="transmembrane region" description="Helical" evidence="1">
    <location>
        <begin position="130"/>
        <end position="152"/>
    </location>
</feature>
<feature type="transmembrane region" description="Helical" evidence="1">
    <location>
        <begin position="52"/>
        <end position="75"/>
    </location>
</feature>
<keyword evidence="1" id="KW-0812">Transmembrane</keyword>
<gene>
    <name evidence="2" type="ORF">Hyperionvirus1_164</name>
</gene>
<evidence type="ECO:0000313" key="2">
    <source>
        <dbReference type="EMBL" id="AYV82585.1"/>
    </source>
</evidence>
<keyword evidence="1" id="KW-1133">Transmembrane helix</keyword>